<keyword evidence="3" id="KW-0687">Ribonucleoprotein</keyword>
<geneLocation type="chloroplast" evidence="6"/>
<accession>A0A0S2IBU8</accession>
<keyword evidence="6" id="KW-0934">Plastid</keyword>
<evidence type="ECO:0000313" key="6">
    <source>
        <dbReference type="EMBL" id="ALO20855.1"/>
    </source>
</evidence>
<keyword evidence="4" id="KW-0175">Coiled coil</keyword>
<evidence type="ECO:0000256" key="2">
    <source>
        <dbReference type="ARBA" id="ARBA00006242"/>
    </source>
</evidence>
<sequence>MSSSSEINSLDKGNTVHNGKTLLEDGKEKIKVGDILTVKLNKIAIQTDNSSIGIVYTTHEALKYQFIIPNVAETNVGQEIKIQVTKMKLKYGFALIKSSINKSDQVKLPGSLMALPYLKSLQTSNYKQNLLNEPILGLQKGFANLPKPFISLSSRPSEAYVFGNSLPLHPTDSVHKSTGFPSLYIPKVNNYGQKITPNNSSFSSLISGSLAQAKLAKKINYKPFNIANMTKGSKITLTLPKTAKKYAKYLVINMLTHKNIDKNLVMSNHENDGKANHNSYILFIKNLLGAKLGDKVRLKFTKIGSSFAIGEIICISPNSSLTKLARVRKNLNEMLINGMHYGEKVVKCQAKMRSFAWNRKKISVISNSATEGTFALNSNNYNAVKDSETSGASVAFAFAKKSYSFGYEPISFANSQASNVLKGQSPFSYTKNLLSSAAFPSAKGMQPKAKPRSQGSGKRGGERGKKQVAKLTNQRVDREQPLEASKNLSLNKNVALIKKGRHLINLLKTRRCLNIGLNQLTKYAAKGRTFLFVGTKKPAAGLIARAALFSKTSFFVNTRWLGGMLTNWKTIIKSISKIRPILKEKQKVISNILQKRSKIQHRLLKKVFSLRKKSKLLIKKGKQLIAKVKIANGTASSSLINVNAGAKEGLANNISEASNTKNSFNENYLKLNQINIKRKELFEKGQSLLEKRQNLLNKQKELKEKTLNLKENGFLITNKYKVLLTQLRTTHTKLHDLRLLFLLNKELRKIKKLAKDQGKNKFILSYGKFKQLTTLATEKNNQGTLLASSSNDSAIINGNKNRDSRNFNTDFINSKKFWLIPNPPQEILNKLLSKINQATLKTSIPFQPMRSKDSSKAAKAELTKQDISDKTKQKQAKLNQASLTSFLNSMAWNKGPYTLAPDQNHFSIKEKNTTSILNESKLIILTKLLSKFSRFLPYIKNCINLIKNLMQHIEKKIMELKINLKYLKKTLTGYLLLNKKINSELELIKTKYLSEQQIIRVLRRKLKRHEAEKKLLQFLPKLRYLPTPKNQISVAIQLLMKRFVDPKMKYPLDLIYDQASLRKKSKKVAAARKKKWQRLETYFGGIANMTKLKKTQIAKNVAIIIGQQEEINAIRECKKLGIKMFHIVDTNCNPGLADHFIPANDDSRNSIKYLLSKMVTRIRLAQKIRLRLKKK</sequence>
<dbReference type="SUPFAM" id="SSF52313">
    <property type="entry name" value="Ribosomal protein S2"/>
    <property type="match status" value="2"/>
</dbReference>
<feature type="coiled-coil region" evidence="4">
    <location>
        <begin position="647"/>
        <end position="712"/>
    </location>
</feature>
<dbReference type="GO" id="GO:0009507">
    <property type="term" value="C:chloroplast"/>
    <property type="evidence" value="ECO:0007669"/>
    <property type="project" value="UniProtKB-SubCell"/>
</dbReference>
<dbReference type="PANTHER" id="PTHR12534">
    <property type="entry name" value="30S RIBOSOMAL PROTEIN S2 PROKARYOTIC AND ORGANELLAR"/>
    <property type="match status" value="1"/>
</dbReference>
<dbReference type="InterPro" id="IPR005706">
    <property type="entry name" value="Ribosomal_uS2_bac/mit/plastid"/>
</dbReference>
<proteinExistence type="inferred from homology"/>
<dbReference type="AlphaFoldDB" id="A0A0S2IBU8"/>
<dbReference type="EMBL" id="KT624643">
    <property type="protein sequence ID" value="ALO20855.1"/>
    <property type="molecule type" value="Genomic_DNA"/>
</dbReference>
<feature type="region of interest" description="Disordered" evidence="5">
    <location>
        <begin position="846"/>
        <end position="873"/>
    </location>
</feature>
<evidence type="ECO:0000256" key="4">
    <source>
        <dbReference type="SAM" id="Coils"/>
    </source>
</evidence>
<feature type="compositionally biased region" description="Basic and acidic residues" evidence="5">
    <location>
        <begin position="850"/>
        <end position="872"/>
    </location>
</feature>
<feature type="region of interest" description="Disordered" evidence="5">
    <location>
        <begin position="440"/>
        <end position="483"/>
    </location>
</feature>
<keyword evidence="6" id="KW-0150">Chloroplast</keyword>
<dbReference type="Gene3D" id="3.40.50.10490">
    <property type="entry name" value="Glucose-6-phosphate isomerase like protein, domain 1"/>
    <property type="match status" value="3"/>
</dbReference>
<organism evidence="6">
    <name type="scientific">Chlamydomonas nivalis</name>
    <dbReference type="NCBI Taxonomy" id="47906"/>
    <lineage>
        <taxon>Eukaryota</taxon>
        <taxon>Viridiplantae</taxon>
        <taxon>Chlorophyta</taxon>
        <taxon>core chlorophytes</taxon>
        <taxon>Chlorophyceae</taxon>
        <taxon>CS clade</taxon>
        <taxon>Chlamydomonadales</taxon>
        <taxon>Chlamydomonadaceae</taxon>
        <taxon>Chlamydomonas</taxon>
    </lineage>
</organism>
<dbReference type="Gene3D" id="2.40.50.140">
    <property type="entry name" value="Nucleic acid-binding proteins"/>
    <property type="match status" value="2"/>
</dbReference>
<keyword evidence="3 6" id="KW-0689">Ribosomal protein</keyword>
<dbReference type="GO" id="GO:0006412">
    <property type="term" value="P:translation"/>
    <property type="evidence" value="ECO:0007669"/>
    <property type="project" value="UniProtKB-UniRule"/>
</dbReference>
<dbReference type="InterPro" id="IPR001865">
    <property type="entry name" value="Ribosomal_uS2"/>
</dbReference>
<evidence type="ECO:0000256" key="5">
    <source>
        <dbReference type="SAM" id="MobiDB-lite"/>
    </source>
</evidence>
<feature type="coiled-coil region" evidence="4">
    <location>
        <begin position="943"/>
        <end position="1019"/>
    </location>
</feature>
<gene>
    <name evidence="3 6" type="primary">rps2</name>
</gene>
<reference evidence="6" key="1">
    <citation type="journal article" date="2015" name="BMC Evol. Biol.">
        <title>Chloroplast phylogenomic analysis of chlorophyte green algae identifies a novel lineage sister to the Sphaeropleales (Chlorophyceae).</title>
        <authorList>
            <person name="Lemieux C."/>
            <person name="Vincent A.T."/>
            <person name="Labarre A."/>
            <person name="Otis C."/>
            <person name="Turmel M."/>
        </authorList>
    </citation>
    <scope>NUCLEOTIDE SEQUENCE</scope>
</reference>
<dbReference type="InterPro" id="IPR012340">
    <property type="entry name" value="NA-bd_OB-fold"/>
</dbReference>
<evidence type="ECO:0000256" key="1">
    <source>
        <dbReference type="ARBA" id="ARBA00004229"/>
    </source>
</evidence>
<dbReference type="GO" id="GO:0003735">
    <property type="term" value="F:structural constituent of ribosome"/>
    <property type="evidence" value="ECO:0007669"/>
    <property type="project" value="InterPro"/>
</dbReference>
<dbReference type="HAMAP" id="MF_00291_B">
    <property type="entry name" value="Ribosomal_uS2_B"/>
    <property type="match status" value="2"/>
</dbReference>
<name>A0A0S2IBU8_9CHLO</name>
<evidence type="ECO:0000256" key="3">
    <source>
        <dbReference type="HAMAP-Rule" id="MF_00291"/>
    </source>
</evidence>
<protein>
    <recommendedName>
        <fullName evidence="3">Small ribosomal subunit protein uS2c</fullName>
    </recommendedName>
</protein>
<dbReference type="GO" id="GO:0005763">
    <property type="term" value="C:mitochondrial small ribosomal subunit"/>
    <property type="evidence" value="ECO:0007669"/>
    <property type="project" value="TreeGrafter"/>
</dbReference>
<dbReference type="Pfam" id="PF00318">
    <property type="entry name" value="Ribosomal_S2"/>
    <property type="match status" value="2"/>
</dbReference>
<dbReference type="PANTHER" id="PTHR12534:SF0">
    <property type="entry name" value="SMALL RIBOSOMAL SUBUNIT PROTEIN US2M"/>
    <property type="match status" value="1"/>
</dbReference>
<dbReference type="CDD" id="cd01425">
    <property type="entry name" value="RPS2"/>
    <property type="match status" value="1"/>
</dbReference>
<comment type="similarity">
    <text evidence="2 3">Belongs to the universal ribosomal protein uS2 family.</text>
</comment>
<comment type="subcellular location">
    <subcellularLocation>
        <location evidence="1 3">Plastid</location>
        <location evidence="1 3">Chloroplast</location>
    </subcellularLocation>
</comment>
<dbReference type="InterPro" id="IPR023591">
    <property type="entry name" value="Ribosomal_uS2_flav_dom_sf"/>
</dbReference>